<accession>A0AAD7ID72</accession>
<protein>
    <submittedName>
        <fullName evidence="1">Uncharacterized protein</fullName>
    </submittedName>
</protein>
<gene>
    <name evidence="1" type="ORF">DFH07DRAFT_778779</name>
</gene>
<keyword evidence="2" id="KW-1185">Reference proteome</keyword>
<proteinExistence type="predicted"/>
<dbReference type="EMBL" id="JARJLG010000133">
    <property type="protein sequence ID" value="KAJ7739242.1"/>
    <property type="molecule type" value="Genomic_DNA"/>
</dbReference>
<evidence type="ECO:0000313" key="2">
    <source>
        <dbReference type="Proteomes" id="UP001215280"/>
    </source>
</evidence>
<dbReference type="AlphaFoldDB" id="A0AAD7ID72"/>
<dbReference type="SUPFAM" id="SSF54373">
    <property type="entry name" value="FAD-linked reductases, C-terminal domain"/>
    <property type="match status" value="1"/>
</dbReference>
<dbReference type="Proteomes" id="UP001215280">
    <property type="component" value="Unassembled WGS sequence"/>
</dbReference>
<organism evidence="1 2">
    <name type="scientific">Mycena maculata</name>
    <dbReference type="NCBI Taxonomy" id="230809"/>
    <lineage>
        <taxon>Eukaryota</taxon>
        <taxon>Fungi</taxon>
        <taxon>Dikarya</taxon>
        <taxon>Basidiomycota</taxon>
        <taxon>Agaricomycotina</taxon>
        <taxon>Agaricomycetes</taxon>
        <taxon>Agaricomycetidae</taxon>
        <taxon>Agaricales</taxon>
        <taxon>Marasmiineae</taxon>
        <taxon>Mycenaceae</taxon>
        <taxon>Mycena</taxon>
    </lineage>
</organism>
<reference evidence="1" key="1">
    <citation type="submission" date="2023-03" db="EMBL/GenBank/DDBJ databases">
        <title>Massive genome expansion in bonnet fungi (Mycena s.s.) driven by repeated elements and novel gene families across ecological guilds.</title>
        <authorList>
            <consortium name="Lawrence Berkeley National Laboratory"/>
            <person name="Harder C.B."/>
            <person name="Miyauchi S."/>
            <person name="Viragh M."/>
            <person name="Kuo A."/>
            <person name="Thoen E."/>
            <person name="Andreopoulos B."/>
            <person name="Lu D."/>
            <person name="Skrede I."/>
            <person name="Drula E."/>
            <person name="Henrissat B."/>
            <person name="Morin E."/>
            <person name="Kohler A."/>
            <person name="Barry K."/>
            <person name="LaButti K."/>
            <person name="Morin E."/>
            <person name="Salamov A."/>
            <person name="Lipzen A."/>
            <person name="Mereny Z."/>
            <person name="Hegedus B."/>
            <person name="Baldrian P."/>
            <person name="Stursova M."/>
            <person name="Weitz H."/>
            <person name="Taylor A."/>
            <person name="Grigoriev I.V."/>
            <person name="Nagy L.G."/>
            <person name="Martin F."/>
            <person name="Kauserud H."/>
        </authorList>
    </citation>
    <scope>NUCLEOTIDE SEQUENCE</scope>
    <source>
        <strain evidence="1">CBHHK188m</strain>
    </source>
</reference>
<comment type="caution">
    <text evidence="1">The sequence shown here is derived from an EMBL/GenBank/DDBJ whole genome shotgun (WGS) entry which is preliminary data.</text>
</comment>
<evidence type="ECO:0000313" key="1">
    <source>
        <dbReference type="EMBL" id="KAJ7739242.1"/>
    </source>
</evidence>
<name>A0AAD7ID72_9AGAR</name>
<sequence>MHLVLRNIAVTRSIGGDRSLRRYDVWTSDSGEMCMEALWSRISMSVGQAHARIRERENKMKESGRLEDAVRVRLIESYDMWKATRGSKDQVGMDPIGVAQEYFGMSSRYPPNLTDAVIVSAGTTPMIPLRPGPAARTKFTTRSNRLPEKKRFSPSQKAWEDKMAKMARFWIFRDLASKGVLVAPRPPTATFGLARPDQRTVRITFRRPAIPGNSPVGRVYGGPAEYADFLSQFSNGNPVLAKGISAQDKIVLRLYWENKEMPLETNAGGGSISRAHIHGVVRSLPSPALDPAYWSHPIDVGPQVGGIKLAPKILVAPPLHRIYSGEFEPVQTRTRKRG</sequence>